<dbReference type="SUPFAM" id="SSF55961">
    <property type="entry name" value="Bet v1-like"/>
    <property type="match status" value="1"/>
</dbReference>
<dbReference type="Pfam" id="PF08327">
    <property type="entry name" value="AHSA1"/>
    <property type="match status" value="1"/>
</dbReference>
<dbReference type="InterPro" id="IPR013538">
    <property type="entry name" value="ASHA1/2-like_C"/>
</dbReference>
<dbReference type="OrthoDB" id="2632836at2"/>
<comment type="similarity">
    <text evidence="1">Belongs to the AHA1 family.</text>
</comment>
<dbReference type="Proteomes" id="UP000182347">
    <property type="component" value="Unassembled WGS sequence"/>
</dbReference>
<name>A0A1G9LQ08_9BACI</name>
<dbReference type="CDD" id="cd07814">
    <property type="entry name" value="SRPBCC_CalC_Aha1-like"/>
    <property type="match status" value="1"/>
</dbReference>
<dbReference type="Gene3D" id="3.30.530.20">
    <property type="match status" value="1"/>
</dbReference>
<keyword evidence="4" id="KW-1185">Reference proteome</keyword>
<proteinExistence type="inferred from homology"/>
<evidence type="ECO:0000313" key="3">
    <source>
        <dbReference type="EMBL" id="SDL63897.1"/>
    </source>
</evidence>
<dbReference type="InterPro" id="IPR023393">
    <property type="entry name" value="START-like_dom_sf"/>
</dbReference>
<sequence>MKTGTPPIIKHRTYIKKQVSVVYKALTTEEGWNAWFTDGTTLVLSEDGKGTLRWCWENFGEERQWIEEYCQITAMDTDKLFVFSWKPGESETVVRFLLKAYEAGTIVELEEKGYSLSNLDIQTSLFCASGWGEAMTLLKIYLETGLVIKNDLL</sequence>
<accession>A0A1G9LQ08</accession>
<organism evidence="3 4">
    <name type="scientific">Sediminibacillus halophilus</name>
    <dbReference type="NCBI Taxonomy" id="482461"/>
    <lineage>
        <taxon>Bacteria</taxon>
        <taxon>Bacillati</taxon>
        <taxon>Bacillota</taxon>
        <taxon>Bacilli</taxon>
        <taxon>Bacillales</taxon>
        <taxon>Bacillaceae</taxon>
        <taxon>Sediminibacillus</taxon>
    </lineage>
</organism>
<evidence type="ECO:0000313" key="4">
    <source>
        <dbReference type="Proteomes" id="UP000182347"/>
    </source>
</evidence>
<dbReference type="EMBL" id="FNHF01000001">
    <property type="protein sequence ID" value="SDL63897.1"/>
    <property type="molecule type" value="Genomic_DNA"/>
</dbReference>
<dbReference type="AlphaFoldDB" id="A0A1G9LQ08"/>
<gene>
    <name evidence="3" type="ORF">SAMN05216244_0226</name>
</gene>
<dbReference type="STRING" id="482461.SAMN05216244_0226"/>
<reference evidence="4" key="1">
    <citation type="submission" date="2016-10" db="EMBL/GenBank/DDBJ databases">
        <authorList>
            <person name="Varghese N."/>
            <person name="Submissions S."/>
        </authorList>
    </citation>
    <scope>NUCLEOTIDE SEQUENCE [LARGE SCALE GENOMIC DNA]</scope>
    <source>
        <strain evidence="4">CGMCC 1.6199</strain>
    </source>
</reference>
<feature type="domain" description="Activator of Hsp90 ATPase homologue 1/2-like C-terminal" evidence="2">
    <location>
        <begin position="19"/>
        <end position="143"/>
    </location>
</feature>
<protein>
    <submittedName>
        <fullName evidence="3">Uncharacterized conserved protein YndB, AHSA1/START domain</fullName>
    </submittedName>
</protein>
<evidence type="ECO:0000259" key="2">
    <source>
        <dbReference type="Pfam" id="PF08327"/>
    </source>
</evidence>
<dbReference type="RefSeq" id="WP_074597043.1">
    <property type="nucleotide sequence ID" value="NZ_FNHF01000001.1"/>
</dbReference>
<evidence type="ECO:0000256" key="1">
    <source>
        <dbReference type="ARBA" id="ARBA00006817"/>
    </source>
</evidence>